<dbReference type="GO" id="GO:0004630">
    <property type="term" value="F:phospholipase D activity"/>
    <property type="evidence" value="ECO:0007669"/>
    <property type="project" value="UniProtKB-EC"/>
</dbReference>
<reference evidence="7 8" key="1">
    <citation type="submission" date="2015-11" db="EMBL/GenBank/DDBJ databases">
        <title>Expanding the genomic diversity of Burkholderia species for the development of highly accurate diagnostics.</title>
        <authorList>
            <person name="Sahl J."/>
            <person name="Keim P."/>
            <person name="Wagner D."/>
        </authorList>
    </citation>
    <scope>NUCLEOTIDE SEQUENCE [LARGE SCALE GENOMIC DNA]</scope>
    <source>
        <strain evidence="7 8">MSMB2087WGS</strain>
    </source>
</reference>
<name>A0A119HBC1_9BURK</name>
<gene>
    <name evidence="7" type="ORF">WL29_34095</name>
</gene>
<dbReference type="AlphaFoldDB" id="A0A119HBC1"/>
<dbReference type="Proteomes" id="UP000060630">
    <property type="component" value="Unassembled WGS sequence"/>
</dbReference>
<evidence type="ECO:0000259" key="6">
    <source>
        <dbReference type="PROSITE" id="PS50035"/>
    </source>
</evidence>
<dbReference type="RefSeq" id="WP_060193069.1">
    <property type="nucleotide sequence ID" value="NZ_LPHD01000155.1"/>
</dbReference>
<keyword evidence="2" id="KW-0677">Repeat</keyword>
<dbReference type="Gene3D" id="3.30.870.10">
    <property type="entry name" value="Endonuclease Chain A"/>
    <property type="match status" value="2"/>
</dbReference>
<dbReference type="PROSITE" id="PS50035">
    <property type="entry name" value="PLD"/>
    <property type="match status" value="1"/>
</dbReference>
<dbReference type="InterPro" id="IPR001736">
    <property type="entry name" value="PLipase_D/transphosphatidylase"/>
</dbReference>
<comment type="catalytic activity">
    <reaction evidence="1">
        <text>a 1,2-diacyl-sn-glycero-3-phosphocholine + H2O = a 1,2-diacyl-sn-glycero-3-phosphate + choline + H(+)</text>
        <dbReference type="Rhea" id="RHEA:14445"/>
        <dbReference type="ChEBI" id="CHEBI:15354"/>
        <dbReference type="ChEBI" id="CHEBI:15377"/>
        <dbReference type="ChEBI" id="CHEBI:15378"/>
        <dbReference type="ChEBI" id="CHEBI:57643"/>
        <dbReference type="ChEBI" id="CHEBI:58608"/>
        <dbReference type="EC" id="3.1.4.4"/>
    </reaction>
</comment>
<protein>
    <recommendedName>
        <fullName evidence="6">PLD phosphodiesterase domain-containing protein</fullName>
    </recommendedName>
</protein>
<dbReference type="InterPro" id="IPR025202">
    <property type="entry name" value="PLD-like_dom"/>
</dbReference>
<feature type="region of interest" description="Disordered" evidence="5">
    <location>
        <begin position="277"/>
        <end position="296"/>
    </location>
</feature>
<evidence type="ECO:0000256" key="3">
    <source>
        <dbReference type="ARBA" id="ARBA00022801"/>
    </source>
</evidence>
<dbReference type="SUPFAM" id="SSF56024">
    <property type="entry name" value="Phospholipase D/nuclease"/>
    <property type="match status" value="2"/>
</dbReference>
<dbReference type="EMBL" id="LPHD01000155">
    <property type="protein sequence ID" value="KWA77402.1"/>
    <property type="molecule type" value="Genomic_DNA"/>
</dbReference>
<evidence type="ECO:0000256" key="5">
    <source>
        <dbReference type="SAM" id="MobiDB-lite"/>
    </source>
</evidence>
<dbReference type="Pfam" id="PF13091">
    <property type="entry name" value="PLDc_2"/>
    <property type="match status" value="1"/>
</dbReference>
<keyword evidence="3" id="KW-0378">Hydrolase</keyword>
<sequence length="658" mass="74535">MDDQTLDTDNPASFAIDEQARTGQAAVQLLLEKRDDIAPITYGNELEFIICGENGFRSIAENLRAAKSTVDLVCWGFDPGMELERNGEKWPRGTTYGELLEEITTRKENPVTVRLMVWYDKVASAKQNNVPGYSDNGGYYTNPLAWVVSGSSPYASPERHQFCVNWWKRNRPKGNVSGQNPRLQVVFRDIEKADVEYALSDEKDKPVSGPNPLNESNLMGGYPTHHQKPILIDYAHEGGKYAVGYVMGLNSVTDYWDRTDHKIDDPLREALTDKKLEDEQAHEQATQGEPATKGYKHGRPYRDYACRVVGPALKRLHENFVRDWNIFAPDHKVPELAELPPNIPTQERDPALAVQILRTHPREKEKTIKELYYHASRYARNYIYIENQYFFYPDFARELKKTRENHWDKWVQKSGLPPSLMPMLHLFIVIPHPEDDGMIPRTYDTISELGGGSDGNAMPEQRQHLDRIHASQDYEDSRVVTYTIRESGGMTATEQRKVLDTPSVQELIDTYGLKVSIARLRASGTVGDRMAYREIYIHSKLMIIDDVFVTVGSANLNQRSMATDSEINIAATGTKYAAKLREDIFKLLTEGQISGSGDSSKVPNTFDEWQALMDTNRGLWKVGKQPLSGFLLPFEDHRSTTTMHASVDIPSTGNTALV</sequence>
<dbReference type="SMART" id="SM00155">
    <property type="entry name" value="PLDc"/>
    <property type="match status" value="2"/>
</dbReference>
<comment type="caution">
    <text evidence="7">The sequence shown here is derived from an EMBL/GenBank/DDBJ whole genome shotgun (WGS) entry which is preliminary data.</text>
</comment>
<evidence type="ECO:0000256" key="2">
    <source>
        <dbReference type="ARBA" id="ARBA00022737"/>
    </source>
</evidence>
<feature type="domain" description="PLD phosphodiesterase" evidence="6">
    <location>
        <begin position="533"/>
        <end position="560"/>
    </location>
</feature>
<evidence type="ECO:0000256" key="1">
    <source>
        <dbReference type="ARBA" id="ARBA00000798"/>
    </source>
</evidence>
<dbReference type="PANTHER" id="PTHR18896">
    <property type="entry name" value="PHOSPHOLIPASE D"/>
    <property type="match status" value="1"/>
</dbReference>
<accession>A0A119HBC1</accession>
<evidence type="ECO:0000256" key="4">
    <source>
        <dbReference type="ARBA" id="ARBA00023098"/>
    </source>
</evidence>
<keyword evidence="4" id="KW-0443">Lipid metabolism</keyword>
<evidence type="ECO:0000313" key="7">
    <source>
        <dbReference type="EMBL" id="KWA77402.1"/>
    </source>
</evidence>
<dbReference type="InterPro" id="IPR015679">
    <property type="entry name" value="PLipase_D_fam"/>
</dbReference>
<organism evidence="7 8">
    <name type="scientific">Burkholderia ubonensis</name>
    <dbReference type="NCBI Taxonomy" id="101571"/>
    <lineage>
        <taxon>Bacteria</taxon>
        <taxon>Pseudomonadati</taxon>
        <taxon>Pseudomonadota</taxon>
        <taxon>Betaproteobacteria</taxon>
        <taxon>Burkholderiales</taxon>
        <taxon>Burkholderiaceae</taxon>
        <taxon>Burkholderia</taxon>
        <taxon>Burkholderia cepacia complex</taxon>
    </lineage>
</organism>
<dbReference type="PANTHER" id="PTHR18896:SF76">
    <property type="entry name" value="PHOSPHOLIPASE"/>
    <property type="match status" value="1"/>
</dbReference>
<evidence type="ECO:0000313" key="8">
    <source>
        <dbReference type="Proteomes" id="UP000060630"/>
    </source>
</evidence>
<proteinExistence type="predicted"/>
<dbReference type="GO" id="GO:0009395">
    <property type="term" value="P:phospholipid catabolic process"/>
    <property type="evidence" value="ECO:0007669"/>
    <property type="project" value="TreeGrafter"/>
</dbReference>